<evidence type="ECO:0000313" key="2">
    <source>
        <dbReference type="Proteomes" id="UP001217325"/>
    </source>
</evidence>
<dbReference type="Proteomes" id="UP001217325">
    <property type="component" value="Unassembled WGS sequence"/>
</dbReference>
<dbReference type="AlphaFoldDB" id="A0AAW6LV66"/>
<comment type="caution">
    <text evidence="1">The sequence shown here is derived from an EMBL/GenBank/DDBJ whole genome shotgun (WGS) entry which is preliminary data.</text>
</comment>
<dbReference type="EMBL" id="JARDXE010000023">
    <property type="protein sequence ID" value="MDE8649012.1"/>
    <property type="molecule type" value="Genomic_DNA"/>
</dbReference>
<reference evidence="1" key="1">
    <citation type="submission" date="2023-02" db="EMBL/GenBank/DDBJ databases">
        <title>A novel hydrolase synthesized by Rhodococcus erythropolis HQ is responsible for the detoxification of Zearalenone.</title>
        <authorList>
            <person name="Hu J."/>
            <person name="Xu J."/>
        </authorList>
    </citation>
    <scope>NUCLEOTIDE SEQUENCE</scope>
    <source>
        <strain evidence="1">HQ</strain>
    </source>
</reference>
<dbReference type="RefSeq" id="WP_275232721.1">
    <property type="nucleotide sequence ID" value="NZ_JARDXE010000023.1"/>
</dbReference>
<gene>
    <name evidence="1" type="ORF">PXH69_28975</name>
</gene>
<sequence>MANDWPIPEGLDPRGRLAAELIYQFFVDKGITEHGVSDRFHLPAEWNQRWGRKSLLIITHDGGAHSAAFNEAYEQHSLMAELRHRLSTVGLVPEHYASWYTGIRPLESQSE</sequence>
<accession>A0AAW6LV66</accession>
<protein>
    <submittedName>
        <fullName evidence="1">Uncharacterized protein</fullName>
    </submittedName>
</protein>
<name>A0AAW6LV66_RHOSG</name>
<organism evidence="1 2">
    <name type="scientific">Rhodococcus qingshengii</name>
    <dbReference type="NCBI Taxonomy" id="334542"/>
    <lineage>
        <taxon>Bacteria</taxon>
        <taxon>Bacillati</taxon>
        <taxon>Actinomycetota</taxon>
        <taxon>Actinomycetes</taxon>
        <taxon>Mycobacteriales</taxon>
        <taxon>Nocardiaceae</taxon>
        <taxon>Rhodococcus</taxon>
        <taxon>Rhodococcus erythropolis group</taxon>
    </lineage>
</organism>
<proteinExistence type="predicted"/>
<evidence type="ECO:0000313" key="1">
    <source>
        <dbReference type="EMBL" id="MDE8649012.1"/>
    </source>
</evidence>